<keyword evidence="4 7" id="KW-0812">Transmembrane</keyword>
<evidence type="ECO:0000256" key="7">
    <source>
        <dbReference type="RuleBase" id="RU369079"/>
    </source>
</evidence>
<keyword evidence="2 7" id="KW-0813">Transport</keyword>
<keyword evidence="7" id="KW-0997">Cell inner membrane</keyword>
<organism evidence="9 10">
    <name type="scientific">Ruegeria alba</name>
    <dbReference type="NCBI Taxonomy" id="2916756"/>
    <lineage>
        <taxon>Bacteria</taxon>
        <taxon>Pseudomonadati</taxon>
        <taxon>Pseudomonadota</taxon>
        <taxon>Alphaproteobacteria</taxon>
        <taxon>Rhodobacterales</taxon>
        <taxon>Roseobacteraceae</taxon>
        <taxon>Ruegeria</taxon>
    </lineage>
</organism>
<evidence type="ECO:0000256" key="5">
    <source>
        <dbReference type="ARBA" id="ARBA00022989"/>
    </source>
</evidence>
<comment type="similarity">
    <text evidence="7">Belongs to the TRAP transporter small permease family.</text>
</comment>
<dbReference type="EMBL" id="JAKOEM010000003">
    <property type="protein sequence ID" value="MCG6557788.1"/>
    <property type="molecule type" value="Genomic_DNA"/>
</dbReference>
<accession>A0ABS9NU92</accession>
<feature type="transmembrane region" description="Helical" evidence="7">
    <location>
        <begin position="130"/>
        <end position="151"/>
    </location>
</feature>
<feature type="transmembrane region" description="Helical" evidence="7">
    <location>
        <begin position="43"/>
        <end position="69"/>
    </location>
</feature>
<gene>
    <name evidence="9" type="ORF">MB818_06235</name>
</gene>
<feature type="domain" description="Tripartite ATP-independent periplasmic transporters DctQ component" evidence="8">
    <location>
        <begin position="27"/>
        <end position="157"/>
    </location>
</feature>
<keyword evidence="3" id="KW-1003">Cell membrane</keyword>
<dbReference type="RefSeq" id="WP_234143462.1">
    <property type="nucleotide sequence ID" value="NZ_JAKOEM010000003.1"/>
</dbReference>
<keyword evidence="6 7" id="KW-0472">Membrane</keyword>
<proteinExistence type="inferred from homology"/>
<comment type="subunit">
    <text evidence="7">The complex comprises the extracytoplasmic solute receptor protein and the two transmembrane proteins.</text>
</comment>
<keyword evidence="5 7" id="KW-1133">Transmembrane helix</keyword>
<name>A0ABS9NU92_9RHOB</name>
<evidence type="ECO:0000313" key="9">
    <source>
        <dbReference type="EMBL" id="MCG6557788.1"/>
    </source>
</evidence>
<sequence>MVDLLRKLDAGLIGILNLIVIVTSLAITGLILFLVLARFVLGWSVVGVLELATLSAMWLYMCGAVVAARNHEHLVVDFLALSLKTPKHKALHTFAVSVIMVVLSLFFLSLANDMVAWSIKRPQTTAALSIPLIVPQSAVVLAAVLCAVYAVRDAILAAAAVFGKTDQETGEV</sequence>
<evidence type="ECO:0000256" key="3">
    <source>
        <dbReference type="ARBA" id="ARBA00022475"/>
    </source>
</evidence>
<comment type="subcellular location">
    <subcellularLocation>
        <location evidence="7">Cell inner membrane</location>
        <topology evidence="7">Multi-pass membrane protein</topology>
    </subcellularLocation>
    <subcellularLocation>
        <location evidence="1">Cell membrane</location>
        <topology evidence="1">Multi-pass membrane protein</topology>
    </subcellularLocation>
</comment>
<evidence type="ECO:0000313" key="10">
    <source>
        <dbReference type="Proteomes" id="UP001165279"/>
    </source>
</evidence>
<dbReference type="Pfam" id="PF04290">
    <property type="entry name" value="DctQ"/>
    <property type="match status" value="1"/>
</dbReference>
<keyword evidence="10" id="KW-1185">Reference proteome</keyword>
<evidence type="ECO:0000256" key="4">
    <source>
        <dbReference type="ARBA" id="ARBA00022692"/>
    </source>
</evidence>
<protein>
    <recommendedName>
        <fullName evidence="7">TRAP transporter small permease protein</fullName>
    </recommendedName>
</protein>
<evidence type="ECO:0000256" key="2">
    <source>
        <dbReference type="ARBA" id="ARBA00022448"/>
    </source>
</evidence>
<evidence type="ECO:0000256" key="6">
    <source>
        <dbReference type="ARBA" id="ARBA00023136"/>
    </source>
</evidence>
<reference evidence="9" key="1">
    <citation type="submission" date="2022-02" db="EMBL/GenBank/DDBJ databases">
        <title>The genome sequence of Ruegeria sp. 1NDH52C.</title>
        <authorList>
            <person name="Du J."/>
        </authorList>
    </citation>
    <scope>NUCLEOTIDE SEQUENCE</scope>
    <source>
        <strain evidence="9">1NDH52C</strain>
    </source>
</reference>
<comment type="function">
    <text evidence="7">Part of the tripartite ATP-independent periplasmic (TRAP) transport system.</text>
</comment>
<evidence type="ECO:0000259" key="8">
    <source>
        <dbReference type="Pfam" id="PF04290"/>
    </source>
</evidence>
<evidence type="ECO:0000256" key="1">
    <source>
        <dbReference type="ARBA" id="ARBA00004651"/>
    </source>
</evidence>
<feature type="transmembrane region" description="Helical" evidence="7">
    <location>
        <begin position="90"/>
        <end position="110"/>
    </location>
</feature>
<feature type="transmembrane region" description="Helical" evidence="7">
    <location>
        <begin position="12"/>
        <end position="37"/>
    </location>
</feature>
<comment type="caution">
    <text evidence="9">The sequence shown here is derived from an EMBL/GenBank/DDBJ whole genome shotgun (WGS) entry which is preliminary data.</text>
</comment>
<dbReference type="InterPro" id="IPR055348">
    <property type="entry name" value="DctQ"/>
</dbReference>
<dbReference type="Proteomes" id="UP001165279">
    <property type="component" value="Unassembled WGS sequence"/>
</dbReference>